<evidence type="ECO:0000313" key="3">
    <source>
        <dbReference type="Proteomes" id="UP000076727"/>
    </source>
</evidence>
<feature type="region of interest" description="Disordered" evidence="1">
    <location>
        <begin position="151"/>
        <end position="190"/>
    </location>
</feature>
<feature type="compositionally biased region" description="Polar residues" evidence="1">
    <location>
        <begin position="151"/>
        <end position="162"/>
    </location>
</feature>
<accession>A0A165KX70</accession>
<protein>
    <submittedName>
        <fullName evidence="2">Uncharacterized protein</fullName>
    </submittedName>
</protein>
<keyword evidence="3" id="KW-1185">Reference proteome</keyword>
<name>A0A165KX70_9APHY</name>
<organism evidence="2 3">
    <name type="scientific">Daedalea quercina L-15889</name>
    <dbReference type="NCBI Taxonomy" id="1314783"/>
    <lineage>
        <taxon>Eukaryota</taxon>
        <taxon>Fungi</taxon>
        <taxon>Dikarya</taxon>
        <taxon>Basidiomycota</taxon>
        <taxon>Agaricomycotina</taxon>
        <taxon>Agaricomycetes</taxon>
        <taxon>Polyporales</taxon>
        <taxon>Fomitopsis</taxon>
    </lineage>
</organism>
<gene>
    <name evidence="2" type="ORF">DAEQUDRAFT_100211</name>
</gene>
<dbReference type="EMBL" id="KV429163">
    <property type="protein sequence ID" value="KZT63705.1"/>
    <property type="molecule type" value="Genomic_DNA"/>
</dbReference>
<sequence length="236" mass="27175">MGAVEPPSSNEHSKHLRFLPFHYSPLLNEATSLAIMIYRNPIVSRFEEITRIVQIVDRQYFGLSCHAHSNRKQQHAGSIVYEASKVLTMLKQDLSPEEKASWEGHKNRVEVAQEENAAEYLKAAEEMWRFTVRAARRAFQYHSLNLNPEIQAQTVPRSGPGQNPTPTPRPETARFEMPHRSRARVPRPTAMPAPWTYDRFPRQPHGLPAAYTPTWVPAWLPSPSPVWYPIPIVQYY</sequence>
<proteinExistence type="predicted"/>
<dbReference type="Proteomes" id="UP000076727">
    <property type="component" value="Unassembled WGS sequence"/>
</dbReference>
<dbReference type="OrthoDB" id="10526812at2759"/>
<evidence type="ECO:0000256" key="1">
    <source>
        <dbReference type="SAM" id="MobiDB-lite"/>
    </source>
</evidence>
<reference evidence="2 3" key="1">
    <citation type="journal article" date="2016" name="Mol. Biol. Evol.">
        <title>Comparative Genomics of Early-Diverging Mushroom-Forming Fungi Provides Insights into the Origins of Lignocellulose Decay Capabilities.</title>
        <authorList>
            <person name="Nagy L.G."/>
            <person name="Riley R."/>
            <person name="Tritt A."/>
            <person name="Adam C."/>
            <person name="Daum C."/>
            <person name="Floudas D."/>
            <person name="Sun H."/>
            <person name="Yadav J.S."/>
            <person name="Pangilinan J."/>
            <person name="Larsson K.H."/>
            <person name="Matsuura K."/>
            <person name="Barry K."/>
            <person name="Labutti K."/>
            <person name="Kuo R."/>
            <person name="Ohm R.A."/>
            <person name="Bhattacharya S.S."/>
            <person name="Shirouzu T."/>
            <person name="Yoshinaga Y."/>
            <person name="Martin F.M."/>
            <person name="Grigoriev I.V."/>
            <person name="Hibbett D.S."/>
        </authorList>
    </citation>
    <scope>NUCLEOTIDE SEQUENCE [LARGE SCALE GENOMIC DNA]</scope>
    <source>
        <strain evidence="2 3">L-15889</strain>
    </source>
</reference>
<dbReference type="AlphaFoldDB" id="A0A165KX70"/>
<evidence type="ECO:0000313" key="2">
    <source>
        <dbReference type="EMBL" id="KZT63705.1"/>
    </source>
</evidence>